<evidence type="ECO:0000313" key="3">
    <source>
        <dbReference type="Proteomes" id="UP000317171"/>
    </source>
</evidence>
<gene>
    <name evidence="2" type="ORF">Pan241w_11670</name>
</gene>
<dbReference type="InterPro" id="IPR055731">
    <property type="entry name" value="Pam3_gp33-like"/>
</dbReference>
<dbReference type="AlphaFoldDB" id="A0A517RB56"/>
<organism evidence="2 3">
    <name type="scientific">Gimesia alba</name>
    <dbReference type="NCBI Taxonomy" id="2527973"/>
    <lineage>
        <taxon>Bacteria</taxon>
        <taxon>Pseudomonadati</taxon>
        <taxon>Planctomycetota</taxon>
        <taxon>Planctomycetia</taxon>
        <taxon>Planctomycetales</taxon>
        <taxon>Planctomycetaceae</taxon>
        <taxon>Gimesia</taxon>
    </lineage>
</organism>
<dbReference type="Proteomes" id="UP000317171">
    <property type="component" value="Chromosome"/>
</dbReference>
<keyword evidence="3" id="KW-1185">Reference proteome</keyword>
<dbReference type="Pfam" id="PF23984">
    <property type="entry name" value="DUF7307"/>
    <property type="match status" value="1"/>
</dbReference>
<reference evidence="2 3" key="1">
    <citation type="submission" date="2019-02" db="EMBL/GenBank/DDBJ databases">
        <title>Deep-cultivation of Planctomycetes and their phenomic and genomic characterization uncovers novel biology.</title>
        <authorList>
            <person name="Wiegand S."/>
            <person name="Jogler M."/>
            <person name="Boedeker C."/>
            <person name="Pinto D."/>
            <person name="Vollmers J."/>
            <person name="Rivas-Marin E."/>
            <person name="Kohn T."/>
            <person name="Peeters S.H."/>
            <person name="Heuer A."/>
            <person name="Rast P."/>
            <person name="Oberbeckmann S."/>
            <person name="Bunk B."/>
            <person name="Jeske O."/>
            <person name="Meyerdierks A."/>
            <person name="Storesund J.E."/>
            <person name="Kallscheuer N."/>
            <person name="Luecker S."/>
            <person name="Lage O.M."/>
            <person name="Pohl T."/>
            <person name="Merkel B.J."/>
            <person name="Hornburger P."/>
            <person name="Mueller R.-W."/>
            <person name="Bruemmer F."/>
            <person name="Labrenz M."/>
            <person name="Spormann A.M."/>
            <person name="Op den Camp H."/>
            <person name="Overmann J."/>
            <person name="Amann R."/>
            <person name="Jetten M.S.M."/>
            <person name="Mascher T."/>
            <person name="Medema M.H."/>
            <person name="Devos D.P."/>
            <person name="Kaster A.-K."/>
            <person name="Ovreas L."/>
            <person name="Rohde M."/>
            <person name="Galperin M.Y."/>
            <person name="Jogler C."/>
        </authorList>
    </citation>
    <scope>NUCLEOTIDE SEQUENCE [LARGE SCALE GENOMIC DNA]</scope>
    <source>
        <strain evidence="2 3">Pan241w</strain>
    </source>
</reference>
<protein>
    <submittedName>
        <fullName evidence="2">Uncharacterized protein</fullName>
    </submittedName>
</protein>
<evidence type="ECO:0000256" key="1">
    <source>
        <dbReference type="SAM" id="Coils"/>
    </source>
</evidence>
<dbReference type="KEGG" id="gaz:Pan241w_11670"/>
<evidence type="ECO:0000313" key="2">
    <source>
        <dbReference type="EMBL" id="QDT41108.1"/>
    </source>
</evidence>
<dbReference type="RefSeq" id="WP_145212176.1">
    <property type="nucleotide sequence ID" value="NZ_CP036269.1"/>
</dbReference>
<dbReference type="EMBL" id="CP036269">
    <property type="protein sequence ID" value="QDT41108.1"/>
    <property type="molecule type" value="Genomic_DNA"/>
</dbReference>
<accession>A0A517RB56</accession>
<sequence>MSIGEAMQSSVLDQLDEMQQSIGEGQSITQELSDPRNTMTHQQRVKMFARLENLRRDLEEALKLCKSQTEKLGGELLEDMAESGTTSINADGLNIHQKKIFYVSKRADKDGATNEAVCEALKSSGMDFLVKNADSYSAASLKAHIKELMNEGKEVPSQVAGLLNIGEKVTLTSTKRG</sequence>
<proteinExistence type="predicted"/>
<keyword evidence="1" id="KW-0175">Coiled coil</keyword>
<feature type="coiled-coil region" evidence="1">
    <location>
        <begin position="44"/>
        <end position="71"/>
    </location>
</feature>
<name>A0A517RB56_9PLAN</name>